<keyword evidence="3" id="KW-1185">Reference proteome</keyword>
<dbReference type="PANTHER" id="PTHR43777:SF1">
    <property type="entry name" value="MOLYBDENUM COFACTOR CYTIDYLYLTRANSFERASE"/>
    <property type="match status" value="1"/>
</dbReference>
<dbReference type="Gene3D" id="3.90.550.10">
    <property type="entry name" value="Spore Coat Polysaccharide Biosynthesis Protein SpsA, Chain A"/>
    <property type="match status" value="1"/>
</dbReference>
<accession>A0ABT8L733</accession>
<protein>
    <submittedName>
        <fullName evidence="2">Nucleotidyltransferase family protein</fullName>
    </submittedName>
</protein>
<reference evidence="2" key="1">
    <citation type="submission" date="2023-06" db="EMBL/GenBank/DDBJ databases">
        <title>Genomic of Agaribacillus aureum.</title>
        <authorList>
            <person name="Wang G."/>
        </authorList>
    </citation>
    <scope>NUCLEOTIDE SEQUENCE</scope>
    <source>
        <strain evidence="2">BMA12</strain>
    </source>
</reference>
<dbReference type="RefSeq" id="WP_346758905.1">
    <property type="nucleotide sequence ID" value="NZ_JAUJEB010000003.1"/>
</dbReference>
<dbReference type="InterPro" id="IPR029044">
    <property type="entry name" value="Nucleotide-diphossugar_trans"/>
</dbReference>
<dbReference type="SUPFAM" id="SSF53448">
    <property type="entry name" value="Nucleotide-diphospho-sugar transferases"/>
    <property type="match status" value="1"/>
</dbReference>
<dbReference type="CDD" id="cd04182">
    <property type="entry name" value="GT_2_like_f"/>
    <property type="match status" value="1"/>
</dbReference>
<gene>
    <name evidence="2" type="ORF">QQ020_15960</name>
</gene>
<dbReference type="Proteomes" id="UP001172083">
    <property type="component" value="Unassembled WGS sequence"/>
</dbReference>
<dbReference type="InterPro" id="IPR025877">
    <property type="entry name" value="MobA-like_NTP_Trfase"/>
</dbReference>
<evidence type="ECO:0000313" key="2">
    <source>
        <dbReference type="EMBL" id="MDN5213567.1"/>
    </source>
</evidence>
<dbReference type="PANTHER" id="PTHR43777">
    <property type="entry name" value="MOLYBDENUM COFACTOR CYTIDYLYLTRANSFERASE"/>
    <property type="match status" value="1"/>
</dbReference>
<dbReference type="EMBL" id="JAUJEB010000003">
    <property type="protein sequence ID" value="MDN5213567.1"/>
    <property type="molecule type" value="Genomic_DNA"/>
</dbReference>
<dbReference type="Pfam" id="PF12804">
    <property type="entry name" value="NTP_transf_3"/>
    <property type="match status" value="1"/>
</dbReference>
<organism evidence="2 3">
    <name type="scientific">Agaribacillus aureus</name>
    <dbReference type="NCBI Taxonomy" id="3051825"/>
    <lineage>
        <taxon>Bacteria</taxon>
        <taxon>Pseudomonadati</taxon>
        <taxon>Bacteroidota</taxon>
        <taxon>Cytophagia</taxon>
        <taxon>Cytophagales</taxon>
        <taxon>Splendidivirgaceae</taxon>
        <taxon>Agaribacillus</taxon>
    </lineage>
</organism>
<feature type="domain" description="MobA-like NTP transferase" evidence="1">
    <location>
        <begin position="58"/>
        <end position="218"/>
    </location>
</feature>
<evidence type="ECO:0000313" key="3">
    <source>
        <dbReference type="Proteomes" id="UP001172083"/>
    </source>
</evidence>
<comment type="caution">
    <text evidence="2">The sequence shown here is derived from an EMBL/GenBank/DDBJ whole genome shotgun (WGS) entry which is preliminary data.</text>
</comment>
<name>A0ABT8L733_9BACT</name>
<proteinExistence type="predicted"/>
<evidence type="ECO:0000259" key="1">
    <source>
        <dbReference type="Pfam" id="PF12804"/>
    </source>
</evidence>
<sequence>MSIKVIDPAYFIDTLPIVESRKRRLNVAYYRPFCLIGFGNNFTIMAPEDPQKPSVGLIILAAGASVRLGQAKQLLKFDDQTLIFKMTRAGLRSVCFPVQVVLGANHFQVLREIENLPVYIDINNDWSKGMSTSISFGLKKILEAYRSLDAVIIMVCDQPYVTAQTINDLVFKYVQSDSLIVASGYNGLLGVPALFDKRLFSDLLRLSGDTGARKLIKQFDPRFVQNVPFEQGEIDIDTYEDYFLALKKTEGE</sequence>